<feature type="binding site" evidence="9 11">
    <location>
        <begin position="73"/>
        <end position="75"/>
    </location>
    <ligand>
        <name>substrate</name>
    </ligand>
</feature>
<evidence type="ECO:0000256" key="12">
    <source>
        <dbReference type="PIRSR" id="PIRSR006246-3"/>
    </source>
</evidence>
<organism evidence="14 15">
    <name type="scientific">Cystobacter ferrugineus</name>
    <dbReference type="NCBI Taxonomy" id="83449"/>
    <lineage>
        <taxon>Bacteria</taxon>
        <taxon>Pseudomonadati</taxon>
        <taxon>Myxococcota</taxon>
        <taxon>Myxococcia</taxon>
        <taxon>Myxococcales</taxon>
        <taxon>Cystobacterineae</taxon>
        <taxon>Archangiaceae</taxon>
        <taxon>Cystobacter</taxon>
    </lineage>
</organism>
<dbReference type="PANTHER" id="PTHR21012:SF0">
    <property type="entry name" value="ASPARTATE 1-DECARBOXYLASE"/>
    <property type="match status" value="1"/>
</dbReference>
<evidence type="ECO:0000256" key="1">
    <source>
        <dbReference type="ARBA" id="ARBA00022490"/>
    </source>
</evidence>
<feature type="binding site" evidence="9 11">
    <location>
        <position position="57"/>
    </location>
    <ligand>
        <name>substrate</name>
    </ligand>
</feature>
<protein>
    <recommendedName>
        <fullName evidence="9">Aspartate 1-decarboxylase</fullName>
        <ecNumber evidence="9">4.1.1.11</ecNumber>
    </recommendedName>
    <alternativeName>
        <fullName evidence="9">Aspartate alpha-decarboxylase</fullName>
    </alternativeName>
    <component>
        <recommendedName>
            <fullName evidence="9">Aspartate 1-decarboxylase beta chain</fullName>
        </recommendedName>
    </component>
    <component>
        <recommendedName>
            <fullName evidence="9">Aspartate 1-decarboxylase alpha chain</fullName>
        </recommendedName>
    </component>
</protein>
<name>A0A1L9BGL6_9BACT</name>
<comment type="similarity">
    <text evidence="9">Belongs to the PanD family.</text>
</comment>
<keyword evidence="3 9" id="KW-0210">Decarboxylase</keyword>
<dbReference type="GO" id="GO:0006523">
    <property type="term" value="P:alanine biosynthetic process"/>
    <property type="evidence" value="ECO:0007669"/>
    <property type="project" value="InterPro"/>
</dbReference>
<sequence length="130" mass="14234">MRRILFKSKIHRATVTQADLDYEGSVTIDRDLLRAADILPFEKVAVWNVTQGTRLETYALEGEAGSGVICINGAAAHLNKPGDLVIIATFAEVEEHEARSWKPTVVFVDAANRIVPGVKEEIPGPARRIA</sequence>
<feature type="active site" description="Schiff-base intermediate with substrate; via pyruvic acid" evidence="9 10">
    <location>
        <position position="25"/>
    </location>
</feature>
<evidence type="ECO:0000256" key="10">
    <source>
        <dbReference type="PIRSR" id="PIRSR006246-1"/>
    </source>
</evidence>
<feature type="chain" id="PRO_5011838648" description="Aspartate 1-decarboxylase beta chain" evidence="9 13">
    <location>
        <begin position="1"/>
        <end position="24"/>
    </location>
</feature>
<keyword evidence="1 9" id="KW-0963">Cytoplasm</keyword>
<dbReference type="EC" id="4.1.1.11" evidence="9"/>
<evidence type="ECO:0000256" key="7">
    <source>
        <dbReference type="ARBA" id="ARBA00023270"/>
    </source>
</evidence>
<evidence type="ECO:0000256" key="4">
    <source>
        <dbReference type="ARBA" id="ARBA00022813"/>
    </source>
</evidence>
<comment type="caution">
    <text evidence="14">The sequence shown here is derived from an EMBL/GenBank/DDBJ whole genome shotgun (WGS) entry which is preliminary data.</text>
</comment>
<dbReference type="STRING" id="83449.BON30_11115"/>
<dbReference type="Proteomes" id="UP000182229">
    <property type="component" value="Unassembled WGS sequence"/>
</dbReference>
<dbReference type="GO" id="GO:0004068">
    <property type="term" value="F:aspartate 1-decarboxylase activity"/>
    <property type="evidence" value="ECO:0007669"/>
    <property type="project" value="UniProtKB-UniRule"/>
</dbReference>
<dbReference type="InterPro" id="IPR009010">
    <property type="entry name" value="Asp_de-COase-like_dom_sf"/>
</dbReference>
<comment type="function">
    <text evidence="9">Catalyzes the pyruvoyl-dependent decarboxylation of aspartate to produce beta-alanine.</text>
</comment>
<dbReference type="SUPFAM" id="SSF50692">
    <property type="entry name" value="ADC-like"/>
    <property type="match status" value="1"/>
</dbReference>
<dbReference type="PIRSF" id="PIRSF006246">
    <property type="entry name" value="Asp_decarbox"/>
    <property type="match status" value="1"/>
</dbReference>
<dbReference type="Gene3D" id="2.40.40.20">
    <property type="match status" value="1"/>
</dbReference>
<evidence type="ECO:0000256" key="3">
    <source>
        <dbReference type="ARBA" id="ARBA00022793"/>
    </source>
</evidence>
<keyword evidence="7 9" id="KW-0704">Schiff base</keyword>
<evidence type="ECO:0000256" key="6">
    <source>
        <dbReference type="ARBA" id="ARBA00023239"/>
    </source>
</evidence>
<dbReference type="OrthoDB" id="9803983at2"/>
<comment type="pathway">
    <text evidence="9">Cofactor biosynthesis; (R)-pantothenate biosynthesis; beta-alanine from L-aspartate: step 1/1.</text>
</comment>
<comment type="cofactor">
    <cofactor evidence="9 10">
        <name>pyruvate</name>
        <dbReference type="ChEBI" id="CHEBI:15361"/>
    </cofactor>
    <text evidence="9 10">Binds 1 pyruvoyl group covalently per subunit.</text>
</comment>
<dbReference type="Pfam" id="PF02261">
    <property type="entry name" value="Asp_decarbox"/>
    <property type="match status" value="1"/>
</dbReference>
<evidence type="ECO:0000256" key="11">
    <source>
        <dbReference type="PIRSR" id="PIRSR006246-2"/>
    </source>
</evidence>
<dbReference type="GO" id="GO:0005829">
    <property type="term" value="C:cytosol"/>
    <property type="evidence" value="ECO:0007669"/>
    <property type="project" value="TreeGrafter"/>
</dbReference>
<keyword evidence="15" id="KW-1185">Reference proteome</keyword>
<feature type="modified residue" description="Pyruvic acid (Ser)" evidence="9 12">
    <location>
        <position position="25"/>
    </location>
</feature>
<evidence type="ECO:0000256" key="13">
    <source>
        <dbReference type="PIRSR" id="PIRSR006246-5"/>
    </source>
</evidence>
<feature type="active site" description="Proton donor" evidence="9 10">
    <location>
        <position position="58"/>
    </location>
</feature>
<evidence type="ECO:0000313" key="14">
    <source>
        <dbReference type="EMBL" id="OJH41401.1"/>
    </source>
</evidence>
<evidence type="ECO:0000256" key="5">
    <source>
        <dbReference type="ARBA" id="ARBA00023145"/>
    </source>
</evidence>
<dbReference type="HAMAP" id="MF_00446">
    <property type="entry name" value="PanD"/>
    <property type="match status" value="1"/>
</dbReference>
<dbReference type="CDD" id="cd06919">
    <property type="entry name" value="Asp_decarbox"/>
    <property type="match status" value="1"/>
</dbReference>
<reference evidence="14 15" key="2">
    <citation type="submission" date="2016-12" db="EMBL/GenBank/DDBJ databases">
        <title>Draft Genome Sequence of Cystobacter ferrugineus Strain Cbfe23.</title>
        <authorList>
            <person name="Akbar S."/>
            <person name="Dowd S.E."/>
            <person name="Stevens D.C."/>
        </authorList>
    </citation>
    <scope>NUCLEOTIDE SEQUENCE [LARGE SCALE GENOMIC DNA]</scope>
    <source>
        <strain evidence="14 15">Cbfe23</strain>
    </source>
</reference>
<keyword evidence="6 9" id="KW-0456">Lyase</keyword>
<dbReference type="InterPro" id="IPR003190">
    <property type="entry name" value="Asp_decarbox"/>
</dbReference>
<keyword evidence="4 9" id="KW-0068">Autocatalytic cleavage</keyword>
<evidence type="ECO:0000256" key="2">
    <source>
        <dbReference type="ARBA" id="ARBA00022655"/>
    </source>
</evidence>
<evidence type="ECO:0000256" key="8">
    <source>
        <dbReference type="ARBA" id="ARBA00023317"/>
    </source>
</evidence>
<evidence type="ECO:0000256" key="9">
    <source>
        <dbReference type="HAMAP-Rule" id="MF_00446"/>
    </source>
</evidence>
<dbReference type="RefSeq" id="WP_071897956.1">
    <property type="nucleotide sequence ID" value="NZ_MPIN01000002.1"/>
</dbReference>
<keyword evidence="2 9" id="KW-0566">Pantothenate biosynthesis</keyword>
<evidence type="ECO:0000313" key="15">
    <source>
        <dbReference type="Proteomes" id="UP000182229"/>
    </source>
</evidence>
<dbReference type="NCBIfam" id="TIGR00223">
    <property type="entry name" value="panD"/>
    <property type="match status" value="1"/>
</dbReference>
<dbReference type="AlphaFoldDB" id="A0A1L9BGL6"/>
<dbReference type="UniPathway" id="UPA00028">
    <property type="reaction ID" value="UER00002"/>
</dbReference>
<reference evidence="15" key="1">
    <citation type="submission" date="2016-11" db="EMBL/GenBank/DDBJ databases">
        <authorList>
            <person name="Shukria A."/>
            <person name="Stevens D.C."/>
        </authorList>
    </citation>
    <scope>NUCLEOTIDE SEQUENCE [LARGE SCALE GENOMIC DNA]</scope>
    <source>
        <strain evidence="15">Cbfe23</strain>
    </source>
</reference>
<accession>A0A1L9BGL6</accession>
<dbReference type="GO" id="GO:0015940">
    <property type="term" value="P:pantothenate biosynthetic process"/>
    <property type="evidence" value="ECO:0007669"/>
    <property type="project" value="UniProtKB-UniRule"/>
</dbReference>
<keyword evidence="8 9" id="KW-0670">Pyruvate</keyword>
<comment type="PTM">
    <text evidence="9 12">Is synthesized initially as an inactive proenzyme, which is activated by self-cleavage at a specific serine bond to produce a beta-subunit with a hydroxyl group at its C-terminus and an alpha-subunit with a pyruvoyl group at its N-terminus.</text>
</comment>
<keyword evidence="5 9" id="KW-0865">Zymogen</keyword>
<comment type="catalytic activity">
    <reaction evidence="9">
        <text>L-aspartate + H(+) = beta-alanine + CO2</text>
        <dbReference type="Rhea" id="RHEA:19497"/>
        <dbReference type="ChEBI" id="CHEBI:15378"/>
        <dbReference type="ChEBI" id="CHEBI:16526"/>
        <dbReference type="ChEBI" id="CHEBI:29991"/>
        <dbReference type="ChEBI" id="CHEBI:57966"/>
        <dbReference type="EC" id="4.1.1.11"/>
    </reaction>
</comment>
<comment type="subunit">
    <text evidence="9">Heterooctamer of four alpha and four beta subunits.</text>
</comment>
<dbReference type="EMBL" id="MPIN01000002">
    <property type="protein sequence ID" value="OJH41401.1"/>
    <property type="molecule type" value="Genomic_DNA"/>
</dbReference>
<feature type="chain" id="PRO_5011838646" description="Aspartate 1-decarboxylase alpha chain" evidence="9 13">
    <location>
        <begin position="25"/>
        <end position="130"/>
    </location>
</feature>
<dbReference type="PANTHER" id="PTHR21012">
    <property type="entry name" value="ASPARTATE 1-DECARBOXYLASE"/>
    <property type="match status" value="1"/>
</dbReference>
<gene>
    <name evidence="9" type="primary">panD</name>
    <name evidence="14" type="ORF">BON30_11115</name>
</gene>
<comment type="subcellular location">
    <subcellularLocation>
        <location evidence="9">Cytoplasm</location>
    </subcellularLocation>
</comment>
<proteinExistence type="inferred from homology"/>